<keyword evidence="5" id="KW-0503">Monooxygenase</keyword>
<dbReference type="GO" id="GO:0004497">
    <property type="term" value="F:monooxygenase activity"/>
    <property type="evidence" value="ECO:0007669"/>
    <property type="project" value="UniProtKB-KW"/>
</dbReference>
<dbReference type="RefSeq" id="XP_040701409.1">
    <property type="nucleotide sequence ID" value="XM_040852401.1"/>
</dbReference>
<dbReference type="AlphaFoldDB" id="A0A1L9TE77"/>
<comment type="subcellular location">
    <subcellularLocation>
        <location evidence="1">Membrane</location>
        <topology evidence="1">Multi-pass membrane protein</topology>
    </subcellularLocation>
</comment>
<evidence type="ECO:0000256" key="5">
    <source>
        <dbReference type="ARBA" id="ARBA00023033"/>
    </source>
</evidence>
<proteinExistence type="inferred from homology"/>
<evidence type="ECO:0000256" key="7">
    <source>
        <dbReference type="ARBA" id="ARBA00034313"/>
    </source>
</evidence>
<evidence type="ECO:0008006" key="11">
    <source>
        <dbReference type="Google" id="ProtNLM"/>
    </source>
</evidence>
<keyword evidence="10" id="KW-1185">Reference proteome</keyword>
<keyword evidence="6 8" id="KW-0472">Membrane</keyword>
<evidence type="ECO:0000256" key="4">
    <source>
        <dbReference type="ARBA" id="ARBA00023002"/>
    </source>
</evidence>
<organism evidence="9 10">
    <name type="scientific">Aspergillus sydowii CBS 593.65</name>
    <dbReference type="NCBI Taxonomy" id="1036612"/>
    <lineage>
        <taxon>Eukaryota</taxon>
        <taxon>Fungi</taxon>
        <taxon>Dikarya</taxon>
        <taxon>Ascomycota</taxon>
        <taxon>Pezizomycotina</taxon>
        <taxon>Eurotiomycetes</taxon>
        <taxon>Eurotiomycetidae</taxon>
        <taxon>Eurotiales</taxon>
        <taxon>Aspergillaceae</taxon>
        <taxon>Aspergillus</taxon>
        <taxon>Aspergillus subgen. Nidulantes</taxon>
    </lineage>
</organism>
<feature type="transmembrane region" description="Helical" evidence="8">
    <location>
        <begin position="86"/>
        <end position="107"/>
    </location>
</feature>
<dbReference type="PANTHER" id="PTHR35042:SF3">
    <property type="entry name" value="ANTHRONE OXYGENASE-RELATED"/>
    <property type="match status" value="1"/>
</dbReference>
<evidence type="ECO:0000256" key="6">
    <source>
        <dbReference type="ARBA" id="ARBA00023136"/>
    </source>
</evidence>
<dbReference type="GO" id="GO:0016020">
    <property type="term" value="C:membrane"/>
    <property type="evidence" value="ECO:0007669"/>
    <property type="project" value="UniProtKB-SubCell"/>
</dbReference>
<evidence type="ECO:0000256" key="1">
    <source>
        <dbReference type="ARBA" id="ARBA00004141"/>
    </source>
</evidence>
<keyword evidence="3 8" id="KW-1133">Transmembrane helix</keyword>
<keyword evidence="2 8" id="KW-0812">Transmembrane</keyword>
<evidence type="ECO:0000313" key="10">
    <source>
        <dbReference type="Proteomes" id="UP000184356"/>
    </source>
</evidence>
<gene>
    <name evidence="9" type="ORF">ASPSYDRAFT_90883</name>
</gene>
<evidence type="ECO:0000256" key="3">
    <source>
        <dbReference type="ARBA" id="ARBA00022989"/>
    </source>
</evidence>
<dbReference type="EMBL" id="KV878588">
    <property type="protein sequence ID" value="OJJ57603.1"/>
    <property type="molecule type" value="Genomic_DNA"/>
</dbReference>
<reference evidence="10" key="1">
    <citation type="journal article" date="2017" name="Genome Biol.">
        <title>Comparative genomics reveals high biological diversity and specific adaptations in the industrially and medically important fungal genus Aspergillus.</title>
        <authorList>
            <person name="de Vries R.P."/>
            <person name="Riley R."/>
            <person name="Wiebenga A."/>
            <person name="Aguilar-Osorio G."/>
            <person name="Amillis S."/>
            <person name="Uchima C.A."/>
            <person name="Anderluh G."/>
            <person name="Asadollahi M."/>
            <person name="Askin M."/>
            <person name="Barry K."/>
            <person name="Battaglia E."/>
            <person name="Bayram O."/>
            <person name="Benocci T."/>
            <person name="Braus-Stromeyer S.A."/>
            <person name="Caldana C."/>
            <person name="Canovas D."/>
            <person name="Cerqueira G.C."/>
            <person name="Chen F."/>
            <person name="Chen W."/>
            <person name="Choi C."/>
            <person name="Clum A."/>
            <person name="Dos Santos R.A."/>
            <person name="Damasio A.R."/>
            <person name="Diallinas G."/>
            <person name="Emri T."/>
            <person name="Fekete E."/>
            <person name="Flipphi M."/>
            <person name="Freyberg S."/>
            <person name="Gallo A."/>
            <person name="Gournas C."/>
            <person name="Habgood R."/>
            <person name="Hainaut M."/>
            <person name="Harispe M.L."/>
            <person name="Henrissat B."/>
            <person name="Hilden K.S."/>
            <person name="Hope R."/>
            <person name="Hossain A."/>
            <person name="Karabika E."/>
            <person name="Karaffa L."/>
            <person name="Karanyi Z."/>
            <person name="Krasevec N."/>
            <person name="Kuo A."/>
            <person name="Kusch H."/>
            <person name="LaButti K."/>
            <person name="Lagendijk E.L."/>
            <person name="Lapidus A."/>
            <person name="Levasseur A."/>
            <person name="Lindquist E."/>
            <person name="Lipzen A."/>
            <person name="Logrieco A.F."/>
            <person name="MacCabe A."/>
            <person name="Maekelae M.R."/>
            <person name="Malavazi I."/>
            <person name="Melin P."/>
            <person name="Meyer V."/>
            <person name="Mielnichuk N."/>
            <person name="Miskei M."/>
            <person name="Molnar A.P."/>
            <person name="Mule G."/>
            <person name="Ngan C.Y."/>
            <person name="Orejas M."/>
            <person name="Orosz E."/>
            <person name="Ouedraogo J.P."/>
            <person name="Overkamp K.M."/>
            <person name="Park H.-S."/>
            <person name="Perrone G."/>
            <person name="Piumi F."/>
            <person name="Punt P.J."/>
            <person name="Ram A.F."/>
            <person name="Ramon A."/>
            <person name="Rauscher S."/>
            <person name="Record E."/>
            <person name="Riano-Pachon D.M."/>
            <person name="Robert V."/>
            <person name="Roehrig J."/>
            <person name="Ruller R."/>
            <person name="Salamov A."/>
            <person name="Salih N.S."/>
            <person name="Samson R.A."/>
            <person name="Sandor E."/>
            <person name="Sanguinetti M."/>
            <person name="Schuetze T."/>
            <person name="Sepcic K."/>
            <person name="Shelest E."/>
            <person name="Sherlock G."/>
            <person name="Sophianopoulou V."/>
            <person name="Squina F.M."/>
            <person name="Sun H."/>
            <person name="Susca A."/>
            <person name="Todd R.B."/>
            <person name="Tsang A."/>
            <person name="Unkles S.E."/>
            <person name="van de Wiele N."/>
            <person name="van Rossen-Uffink D."/>
            <person name="Oliveira J.V."/>
            <person name="Vesth T.C."/>
            <person name="Visser J."/>
            <person name="Yu J.-H."/>
            <person name="Zhou M."/>
            <person name="Andersen M.R."/>
            <person name="Archer D.B."/>
            <person name="Baker S.E."/>
            <person name="Benoit I."/>
            <person name="Brakhage A.A."/>
            <person name="Braus G.H."/>
            <person name="Fischer R."/>
            <person name="Frisvad J.C."/>
            <person name="Goldman G.H."/>
            <person name="Houbraken J."/>
            <person name="Oakley B."/>
            <person name="Pocsi I."/>
            <person name="Scazzocchio C."/>
            <person name="Seiboth B."/>
            <person name="vanKuyk P.A."/>
            <person name="Wortman J."/>
            <person name="Dyer P.S."/>
            <person name="Grigoriev I.V."/>
        </authorList>
    </citation>
    <scope>NUCLEOTIDE SEQUENCE [LARGE SCALE GENOMIC DNA]</scope>
    <source>
        <strain evidence="10">CBS 593.65</strain>
    </source>
</reference>
<comment type="similarity">
    <text evidence="7">Belongs to the anthrone oxygenase family.</text>
</comment>
<dbReference type="STRING" id="1036612.A0A1L9TE77"/>
<name>A0A1L9TE77_9EURO</name>
<evidence type="ECO:0000256" key="2">
    <source>
        <dbReference type="ARBA" id="ARBA00022692"/>
    </source>
</evidence>
<accession>A0A1L9TE77</accession>
<protein>
    <recommendedName>
        <fullName evidence="11">DUF1772 domain-containing protein</fullName>
    </recommendedName>
</protein>
<dbReference type="GeneID" id="63768474"/>
<evidence type="ECO:0000256" key="8">
    <source>
        <dbReference type="SAM" id="Phobius"/>
    </source>
</evidence>
<dbReference type="OrthoDB" id="5954308at2759"/>
<sequence length="163" mass="17945">MASTAFPKALERVAVLAGSFLSGSMVTISILSIPVALETATGPSHLLYQWTRMFYYGHRLHPTIAFLTSTLYGYCAWRRRAASRSWTALAWAGLVTISISPFTWLFLLPTNSAITDMASRGHQGATVIGMDDATRLVVRWSWLHLVRSLFPLLGGVIAMNEAL</sequence>
<feature type="transmembrane region" description="Helical" evidence="8">
    <location>
        <begin position="12"/>
        <end position="33"/>
    </location>
</feature>
<dbReference type="Pfam" id="PF08592">
    <property type="entry name" value="Anthrone_oxy"/>
    <property type="match status" value="1"/>
</dbReference>
<evidence type="ECO:0000313" key="9">
    <source>
        <dbReference type="EMBL" id="OJJ57603.1"/>
    </source>
</evidence>
<dbReference type="PANTHER" id="PTHR35042">
    <property type="entry name" value="ANTHRONE OXYGENASE ENCC"/>
    <property type="match status" value="1"/>
</dbReference>
<dbReference type="InterPro" id="IPR013901">
    <property type="entry name" value="Anthrone_oxy"/>
</dbReference>
<dbReference type="Proteomes" id="UP000184356">
    <property type="component" value="Unassembled WGS sequence"/>
</dbReference>
<feature type="transmembrane region" description="Helical" evidence="8">
    <location>
        <begin position="53"/>
        <end position="74"/>
    </location>
</feature>
<keyword evidence="4" id="KW-0560">Oxidoreductase</keyword>
<dbReference type="VEuPathDB" id="FungiDB:ASPSYDRAFT_90883"/>